<evidence type="ECO:0000313" key="9">
    <source>
        <dbReference type="EMBL" id="MDM7830545.1"/>
    </source>
</evidence>
<feature type="domain" description="Flagellar assembly protein FliH/Type III secretion system HrpE" evidence="8">
    <location>
        <begin position="108"/>
        <end position="205"/>
    </location>
</feature>
<evidence type="ECO:0000256" key="4">
    <source>
        <dbReference type="ARBA" id="ARBA00022795"/>
    </source>
</evidence>
<feature type="compositionally biased region" description="Low complexity" evidence="7">
    <location>
        <begin position="7"/>
        <end position="17"/>
    </location>
</feature>
<proteinExistence type="inferred from homology"/>
<evidence type="ECO:0000313" key="10">
    <source>
        <dbReference type="Proteomes" id="UP001321453"/>
    </source>
</evidence>
<accession>A0ABT7S4I7</accession>
<evidence type="ECO:0000256" key="3">
    <source>
        <dbReference type="ARBA" id="ARBA00022448"/>
    </source>
</evidence>
<comment type="function">
    <text evidence="1">Needed for flagellar regrowth and assembly.</text>
</comment>
<dbReference type="InterPro" id="IPR051472">
    <property type="entry name" value="T3SS_Stator/FliH"/>
</dbReference>
<keyword evidence="10" id="KW-1185">Reference proteome</keyword>
<organism evidence="9 10">
    <name type="scientific">Cellulomonas edaphi</name>
    <dbReference type="NCBI Taxonomy" id="3053468"/>
    <lineage>
        <taxon>Bacteria</taxon>
        <taxon>Bacillati</taxon>
        <taxon>Actinomycetota</taxon>
        <taxon>Actinomycetes</taxon>
        <taxon>Micrococcales</taxon>
        <taxon>Cellulomonadaceae</taxon>
        <taxon>Cellulomonas</taxon>
    </lineage>
</organism>
<evidence type="ECO:0000259" key="8">
    <source>
        <dbReference type="Pfam" id="PF02108"/>
    </source>
</evidence>
<evidence type="ECO:0000256" key="5">
    <source>
        <dbReference type="ARBA" id="ARBA00022927"/>
    </source>
</evidence>
<name>A0ABT7S4I7_9CELL</name>
<keyword evidence="4" id="KW-1005">Bacterial flagellum biogenesis</keyword>
<gene>
    <name evidence="9" type="ORF">QRT05_04310</name>
</gene>
<sequence>MPEFHVAAPGASSTPAGSHDDVRTFRPVPLGSTPARAEAYDDARAEGFAAGYAAGVQRANREARVASEAVAAEAARAAVLASARVDEALRGLSRAALVVREIAAPVLTDTTAAVHAAALELAEVVLGVELADDERSARAALARVRAAELGPGPVTVRLHPRDVAAVLASGTADAVDVVLEADPSLEPGDAVAEHADGHLDARIGAALRRARAALLEVAS</sequence>
<dbReference type="PANTHER" id="PTHR34982:SF1">
    <property type="entry name" value="FLAGELLAR ASSEMBLY PROTEIN FLIH"/>
    <property type="match status" value="1"/>
</dbReference>
<feature type="region of interest" description="Disordered" evidence="7">
    <location>
        <begin position="1"/>
        <end position="30"/>
    </location>
</feature>
<keyword evidence="6" id="KW-1006">Bacterial flagellum protein export</keyword>
<evidence type="ECO:0000256" key="2">
    <source>
        <dbReference type="ARBA" id="ARBA00006602"/>
    </source>
</evidence>
<dbReference type="RefSeq" id="WP_289445597.1">
    <property type="nucleotide sequence ID" value="NZ_JAUCGR010000001.1"/>
</dbReference>
<keyword evidence="5" id="KW-0653">Protein transport</keyword>
<dbReference type="Proteomes" id="UP001321453">
    <property type="component" value="Unassembled WGS sequence"/>
</dbReference>
<dbReference type="PANTHER" id="PTHR34982">
    <property type="entry name" value="YOP PROTEINS TRANSLOCATION PROTEIN L"/>
    <property type="match status" value="1"/>
</dbReference>
<protein>
    <submittedName>
        <fullName evidence="9">FliH/SctL family protein</fullName>
    </submittedName>
</protein>
<reference evidence="9 10" key="1">
    <citation type="submission" date="2023-06" db="EMBL/GenBank/DDBJ databases">
        <title>Cellulomonas sp. MW9 Whole genome sequence.</title>
        <authorList>
            <person name="Park S."/>
        </authorList>
    </citation>
    <scope>NUCLEOTIDE SEQUENCE [LARGE SCALE GENOMIC DNA]</scope>
    <source>
        <strain evidence="9 10">MW9</strain>
    </source>
</reference>
<dbReference type="InterPro" id="IPR018035">
    <property type="entry name" value="Flagellar_FliH/T3SS_HrpE"/>
</dbReference>
<dbReference type="EMBL" id="JAUCGR010000001">
    <property type="protein sequence ID" value="MDM7830545.1"/>
    <property type="molecule type" value="Genomic_DNA"/>
</dbReference>
<evidence type="ECO:0000256" key="7">
    <source>
        <dbReference type="SAM" id="MobiDB-lite"/>
    </source>
</evidence>
<keyword evidence="3" id="KW-0813">Transport</keyword>
<evidence type="ECO:0000256" key="6">
    <source>
        <dbReference type="ARBA" id="ARBA00023225"/>
    </source>
</evidence>
<evidence type="ECO:0000256" key="1">
    <source>
        <dbReference type="ARBA" id="ARBA00003041"/>
    </source>
</evidence>
<comment type="caution">
    <text evidence="9">The sequence shown here is derived from an EMBL/GenBank/DDBJ whole genome shotgun (WGS) entry which is preliminary data.</text>
</comment>
<dbReference type="Pfam" id="PF02108">
    <property type="entry name" value="FliH"/>
    <property type="match status" value="1"/>
</dbReference>
<comment type="similarity">
    <text evidence="2">Belongs to the FliH family.</text>
</comment>